<dbReference type="GO" id="GO:0016509">
    <property type="term" value="F:long-chain (3S)-3-hydroxyacyl-CoA dehydrogenase (NAD+) activity"/>
    <property type="evidence" value="ECO:0007669"/>
    <property type="project" value="TreeGrafter"/>
</dbReference>
<evidence type="ECO:0000256" key="10">
    <source>
        <dbReference type="ARBA" id="ARBA00023239"/>
    </source>
</evidence>
<dbReference type="Pfam" id="PF02737">
    <property type="entry name" value="3HCDH_N"/>
    <property type="match status" value="1"/>
</dbReference>
<evidence type="ECO:0000256" key="5">
    <source>
        <dbReference type="ARBA" id="ARBA00022832"/>
    </source>
</evidence>
<keyword evidence="10" id="KW-0456">Lyase</keyword>
<keyword evidence="11" id="KW-0511">Multifunctional enzyme</keyword>
<dbReference type="EMBL" id="VIKR01000002">
    <property type="protein sequence ID" value="TQV75657.1"/>
    <property type="molecule type" value="Genomic_DNA"/>
</dbReference>
<keyword evidence="6" id="KW-0442">Lipid degradation</keyword>
<evidence type="ECO:0000256" key="4">
    <source>
        <dbReference type="ARBA" id="ARBA00012076"/>
    </source>
</evidence>
<keyword evidence="5" id="KW-0276">Fatty acid metabolism</keyword>
<dbReference type="Gene3D" id="3.90.226.10">
    <property type="entry name" value="2-enoyl-CoA Hydratase, Chain A, domain 1"/>
    <property type="match status" value="1"/>
</dbReference>
<dbReference type="GO" id="GO:0006635">
    <property type="term" value="P:fatty acid beta-oxidation"/>
    <property type="evidence" value="ECO:0007669"/>
    <property type="project" value="UniProtKB-UniPathway"/>
</dbReference>
<dbReference type="InterPro" id="IPR050136">
    <property type="entry name" value="FA_oxidation_alpha_subunit"/>
</dbReference>
<comment type="similarity">
    <text evidence="2">In the central section; belongs to the 3-hydroxyacyl-CoA dehydrogenase family.</text>
</comment>
<dbReference type="FunFam" id="1.10.1040.50:FF:000005">
    <property type="entry name" value="Probable 3-hydroxyacyl-CoA dehydrogenase"/>
    <property type="match status" value="1"/>
</dbReference>
<feature type="domain" description="3-hydroxyacyl-CoA dehydrogenase C-terminal" evidence="14">
    <location>
        <begin position="497"/>
        <end position="596"/>
    </location>
</feature>
<dbReference type="InterPro" id="IPR018376">
    <property type="entry name" value="Enoyl-CoA_hyd/isom_CS"/>
</dbReference>
<dbReference type="Proteomes" id="UP000317839">
    <property type="component" value="Unassembled WGS sequence"/>
</dbReference>
<dbReference type="Gene3D" id="3.40.50.720">
    <property type="entry name" value="NAD(P)-binding Rossmann-like Domain"/>
    <property type="match status" value="1"/>
</dbReference>
<dbReference type="GO" id="GO:0004300">
    <property type="term" value="F:enoyl-CoA hydratase activity"/>
    <property type="evidence" value="ECO:0007669"/>
    <property type="project" value="UniProtKB-EC"/>
</dbReference>
<comment type="caution">
    <text evidence="16">The sequence shown here is derived from an EMBL/GenBank/DDBJ whole genome shotgun (WGS) entry which is preliminary data.</text>
</comment>
<gene>
    <name evidence="16" type="ORF">FLL45_11645</name>
</gene>
<evidence type="ECO:0000259" key="14">
    <source>
        <dbReference type="Pfam" id="PF00725"/>
    </source>
</evidence>
<keyword evidence="17" id="KW-1185">Reference proteome</keyword>
<dbReference type="InterPro" id="IPR036291">
    <property type="entry name" value="NAD(P)-bd_dom_sf"/>
</dbReference>
<dbReference type="InterPro" id="IPR008927">
    <property type="entry name" value="6-PGluconate_DH-like_C_sf"/>
</dbReference>
<comment type="catalytic activity">
    <reaction evidence="12">
        <text>a (3S)-3-hydroxyacyl-CoA + NAD(+) = a 3-oxoacyl-CoA + NADH + H(+)</text>
        <dbReference type="Rhea" id="RHEA:22432"/>
        <dbReference type="ChEBI" id="CHEBI:15378"/>
        <dbReference type="ChEBI" id="CHEBI:57318"/>
        <dbReference type="ChEBI" id="CHEBI:57540"/>
        <dbReference type="ChEBI" id="CHEBI:57945"/>
        <dbReference type="ChEBI" id="CHEBI:90726"/>
        <dbReference type="EC" id="1.1.1.35"/>
    </reaction>
</comment>
<evidence type="ECO:0000256" key="13">
    <source>
        <dbReference type="RuleBase" id="RU003707"/>
    </source>
</evidence>
<evidence type="ECO:0000256" key="1">
    <source>
        <dbReference type="ARBA" id="ARBA00005005"/>
    </source>
</evidence>
<feature type="domain" description="3-hydroxyacyl-CoA dehydrogenase NAD binding" evidence="15">
    <location>
        <begin position="316"/>
        <end position="494"/>
    </location>
</feature>
<evidence type="ECO:0000313" key="16">
    <source>
        <dbReference type="EMBL" id="TQV75657.1"/>
    </source>
</evidence>
<evidence type="ECO:0000256" key="3">
    <source>
        <dbReference type="ARBA" id="ARBA00008750"/>
    </source>
</evidence>
<dbReference type="SUPFAM" id="SSF48179">
    <property type="entry name" value="6-phosphogluconate dehydrogenase C-terminal domain-like"/>
    <property type="match status" value="2"/>
</dbReference>
<evidence type="ECO:0000256" key="12">
    <source>
        <dbReference type="ARBA" id="ARBA00049556"/>
    </source>
</evidence>
<dbReference type="GO" id="GO:0070403">
    <property type="term" value="F:NAD+ binding"/>
    <property type="evidence" value="ECO:0007669"/>
    <property type="project" value="InterPro"/>
</dbReference>
<dbReference type="Gene3D" id="1.10.1040.50">
    <property type="match status" value="1"/>
</dbReference>
<comment type="similarity">
    <text evidence="13">Belongs to the enoyl-CoA hydratase/isomerase family.</text>
</comment>
<reference evidence="16 17" key="1">
    <citation type="submission" date="2019-06" db="EMBL/GenBank/DDBJ databases">
        <title>Draft genome of Aliikangiella marina GYP-15.</title>
        <authorList>
            <person name="Wang G."/>
        </authorList>
    </citation>
    <scope>NUCLEOTIDE SEQUENCE [LARGE SCALE GENOMIC DNA]</scope>
    <source>
        <strain evidence="16 17">GYP-15</strain>
    </source>
</reference>
<proteinExistence type="inferred from homology"/>
<dbReference type="AlphaFoldDB" id="A0A545TEK9"/>
<dbReference type="PANTHER" id="PTHR43612:SF3">
    <property type="entry name" value="TRIFUNCTIONAL ENZYME SUBUNIT ALPHA, MITOCHONDRIAL"/>
    <property type="match status" value="1"/>
</dbReference>
<dbReference type="InterPro" id="IPR006176">
    <property type="entry name" value="3-OHacyl-CoA_DH_NAD-bd"/>
</dbReference>
<dbReference type="PANTHER" id="PTHR43612">
    <property type="entry name" value="TRIFUNCTIONAL ENZYME SUBUNIT ALPHA"/>
    <property type="match status" value="1"/>
</dbReference>
<keyword evidence="8" id="KW-0520">NAD</keyword>
<evidence type="ECO:0000256" key="8">
    <source>
        <dbReference type="ARBA" id="ARBA00023027"/>
    </source>
</evidence>
<keyword evidence="7" id="KW-0560">Oxidoreductase</keyword>
<evidence type="ECO:0000313" key="17">
    <source>
        <dbReference type="Proteomes" id="UP000317839"/>
    </source>
</evidence>
<protein>
    <recommendedName>
        <fullName evidence="4">enoyl-CoA hydratase</fullName>
        <ecNumber evidence="4">4.2.1.17</ecNumber>
    </recommendedName>
</protein>
<evidence type="ECO:0000256" key="2">
    <source>
        <dbReference type="ARBA" id="ARBA00007005"/>
    </source>
</evidence>
<dbReference type="SUPFAM" id="SSF52096">
    <property type="entry name" value="ClpP/crotonase"/>
    <property type="match status" value="1"/>
</dbReference>
<dbReference type="InterPro" id="IPR001753">
    <property type="entry name" value="Enoyl-CoA_hydra/iso"/>
</dbReference>
<dbReference type="OrthoDB" id="5389341at2"/>
<keyword evidence="9" id="KW-0443">Lipid metabolism</keyword>
<organism evidence="16 17">
    <name type="scientific">Aliikangiella marina</name>
    <dbReference type="NCBI Taxonomy" id="1712262"/>
    <lineage>
        <taxon>Bacteria</taxon>
        <taxon>Pseudomonadati</taxon>
        <taxon>Pseudomonadota</taxon>
        <taxon>Gammaproteobacteria</taxon>
        <taxon>Oceanospirillales</taxon>
        <taxon>Pleioneaceae</taxon>
        <taxon>Aliikangiella</taxon>
    </lineage>
</organism>
<comment type="similarity">
    <text evidence="3">In the N-terminal section; belongs to the enoyl-CoA hydratase/isomerase family.</text>
</comment>
<evidence type="ECO:0000256" key="6">
    <source>
        <dbReference type="ARBA" id="ARBA00022963"/>
    </source>
</evidence>
<evidence type="ECO:0000256" key="9">
    <source>
        <dbReference type="ARBA" id="ARBA00023098"/>
    </source>
</evidence>
<evidence type="ECO:0000256" key="11">
    <source>
        <dbReference type="ARBA" id="ARBA00023268"/>
    </source>
</evidence>
<dbReference type="FunFam" id="3.40.50.720:FF:000009">
    <property type="entry name" value="Fatty oxidation complex, alpha subunit"/>
    <property type="match status" value="1"/>
</dbReference>
<sequence>MMQVIQYEKDANNIVHLILDRPNANANLMDEHFAESLSKIVNQLTADDYAGVILRSTKSTFFAGGDLSKLVKTNDESATELFAMTESIKASFRVLETQGKPVVACIAGTALGGGWETALACHYRVSVNNRKIKLGLPEVTLGLLPGAGGIIRTVRLLGLQAALPLLAEGRQLTPEQVQGLGLLHELVDSEEELIDAATRFIQANPSATQPWDAKGYKLPGGAVTHPKIASMLAIAPSMMRQKSRGCYPAPESILAVMVEGAQVDFETATRIETRYFVELARGQVSKNMINTLWFQLNEIKALVGRPKDIPQQKFQKVGVLGAGMMGAGIAYACAVRGIPVVLKDTTKENAEKGKQYSQDLLDRRVNKGKMSREKMVGILALIEPTDSAEDLRGCDLVIEAVFENRELKAQVTQEAEAQLESNAVFASNTSTLPITGLAQASQRPEQFIGLHFFSPVDKMPLVEIICGKQTSEEALARSYDFVLQIGKTPIIVNDSRGFFTSRVFSTFVKEGIAMLGEGLSASAIENAGFLSGFPVGPLAVSDEVTLSLMAKIKKQTMLDMQADGEQYVTHPAESIIDRMLEMERAGKSTGGGFYDYPKAGKKYLWPGLEEHFRQADKAISLTDMKERLLFIMAIESVRCLQESVLKTTRDANIGSIFGIGFPAWTGGVIQYINQYGLREFVQRANQLKDLYGERFAPPKLLIEKAENGERF</sequence>
<dbReference type="CDD" id="cd06558">
    <property type="entry name" value="crotonase-like"/>
    <property type="match status" value="1"/>
</dbReference>
<evidence type="ECO:0000256" key="7">
    <source>
        <dbReference type="ARBA" id="ARBA00023002"/>
    </source>
</evidence>
<accession>A0A545TEK9</accession>
<evidence type="ECO:0000259" key="15">
    <source>
        <dbReference type="Pfam" id="PF02737"/>
    </source>
</evidence>
<comment type="pathway">
    <text evidence="1">Lipid metabolism; fatty acid beta-oxidation.</text>
</comment>
<dbReference type="Pfam" id="PF00725">
    <property type="entry name" value="3HCDH"/>
    <property type="match status" value="1"/>
</dbReference>
<dbReference type="PROSITE" id="PS00166">
    <property type="entry name" value="ENOYL_COA_HYDRATASE"/>
    <property type="match status" value="1"/>
</dbReference>
<dbReference type="UniPathway" id="UPA00659"/>
<dbReference type="Pfam" id="PF00378">
    <property type="entry name" value="ECH_1"/>
    <property type="match status" value="1"/>
</dbReference>
<dbReference type="EC" id="4.2.1.17" evidence="4"/>
<name>A0A545TEK9_9GAMM</name>
<dbReference type="SUPFAM" id="SSF51735">
    <property type="entry name" value="NAD(P)-binding Rossmann-fold domains"/>
    <property type="match status" value="1"/>
</dbReference>
<dbReference type="InterPro" id="IPR029045">
    <property type="entry name" value="ClpP/crotonase-like_dom_sf"/>
</dbReference>
<dbReference type="InterPro" id="IPR006108">
    <property type="entry name" value="3HC_DH_C"/>
</dbReference>